<gene>
    <name evidence="5 7" type="primary">tsf</name>
    <name evidence="7" type="ORF">COX53_00865</name>
</gene>
<dbReference type="InterPro" id="IPR036402">
    <property type="entry name" value="EF-Ts_dimer_sf"/>
</dbReference>
<evidence type="ECO:0000256" key="5">
    <source>
        <dbReference type="HAMAP-Rule" id="MF_00050"/>
    </source>
</evidence>
<keyword evidence="5" id="KW-0963">Cytoplasm</keyword>
<dbReference type="Gene3D" id="1.10.8.10">
    <property type="entry name" value="DNA helicase RuvA subunit, C-terminal domain"/>
    <property type="match status" value="1"/>
</dbReference>
<dbReference type="PANTHER" id="PTHR11741">
    <property type="entry name" value="ELONGATION FACTOR TS"/>
    <property type="match status" value="1"/>
</dbReference>
<dbReference type="Pfam" id="PF00889">
    <property type="entry name" value="EF_TS"/>
    <property type="match status" value="1"/>
</dbReference>
<comment type="similarity">
    <text evidence="1 5">Belongs to the EF-Ts family.</text>
</comment>
<dbReference type="EMBL" id="PCQY01000011">
    <property type="protein sequence ID" value="PIP04743.1"/>
    <property type="molecule type" value="Genomic_DNA"/>
</dbReference>
<reference evidence="7 8" key="1">
    <citation type="submission" date="2017-09" db="EMBL/GenBank/DDBJ databases">
        <title>Depth-based differentiation of microbial function through sediment-hosted aquifers and enrichment of novel symbionts in the deep terrestrial subsurface.</title>
        <authorList>
            <person name="Probst A.J."/>
            <person name="Ladd B."/>
            <person name="Jarett J.K."/>
            <person name="Geller-Mcgrath D.E."/>
            <person name="Sieber C.M."/>
            <person name="Emerson J.B."/>
            <person name="Anantharaman K."/>
            <person name="Thomas B.C."/>
            <person name="Malmstrom R."/>
            <person name="Stieglmeier M."/>
            <person name="Klingl A."/>
            <person name="Woyke T."/>
            <person name="Ryan C.M."/>
            <person name="Banfield J.F."/>
        </authorList>
    </citation>
    <scope>NUCLEOTIDE SEQUENCE [LARGE SCALE GENOMIC DNA]</scope>
    <source>
        <strain evidence="7">CG23_combo_of_CG06-09_8_20_14_all_40_14</strain>
    </source>
</reference>
<dbReference type="GO" id="GO:0003746">
    <property type="term" value="F:translation elongation factor activity"/>
    <property type="evidence" value="ECO:0007669"/>
    <property type="project" value="UniProtKB-UniRule"/>
</dbReference>
<dbReference type="InterPro" id="IPR014039">
    <property type="entry name" value="Transl_elong_EFTs/EF1B_dimer"/>
</dbReference>
<feature type="region of interest" description="Involved in Mg(2+) ion dislocation from EF-Tu" evidence="5">
    <location>
        <begin position="81"/>
        <end position="84"/>
    </location>
</feature>
<evidence type="ECO:0000256" key="4">
    <source>
        <dbReference type="ARBA" id="ARBA00022917"/>
    </source>
</evidence>
<dbReference type="CDD" id="cd14275">
    <property type="entry name" value="UBA_EF-Ts"/>
    <property type="match status" value="1"/>
</dbReference>
<comment type="caution">
    <text evidence="7">The sequence shown here is derived from an EMBL/GenBank/DDBJ whole genome shotgun (WGS) entry which is preliminary data.</text>
</comment>
<organism evidence="7 8">
    <name type="scientific">candidate division WWE3 bacterium CG23_combo_of_CG06-09_8_20_14_all_40_14</name>
    <dbReference type="NCBI Taxonomy" id="1975095"/>
    <lineage>
        <taxon>Bacteria</taxon>
        <taxon>Katanobacteria</taxon>
    </lineage>
</organism>
<proteinExistence type="inferred from homology"/>
<dbReference type="Proteomes" id="UP000231388">
    <property type="component" value="Unassembled WGS sequence"/>
</dbReference>
<dbReference type="SUPFAM" id="SSF46934">
    <property type="entry name" value="UBA-like"/>
    <property type="match status" value="1"/>
</dbReference>
<dbReference type="PROSITE" id="PS01126">
    <property type="entry name" value="EF_TS_1"/>
    <property type="match status" value="1"/>
</dbReference>
<dbReference type="HAMAP" id="MF_00050">
    <property type="entry name" value="EF_Ts"/>
    <property type="match status" value="1"/>
</dbReference>
<evidence type="ECO:0000256" key="2">
    <source>
        <dbReference type="ARBA" id="ARBA00016956"/>
    </source>
</evidence>
<dbReference type="Gene3D" id="3.30.479.20">
    <property type="entry name" value="Elongation factor Ts, dimerisation domain"/>
    <property type="match status" value="1"/>
</dbReference>
<protein>
    <recommendedName>
        <fullName evidence="2 5">Elongation factor Ts</fullName>
        <shortName evidence="5">EF-Ts</shortName>
    </recommendedName>
</protein>
<evidence type="ECO:0000256" key="3">
    <source>
        <dbReference type="ARBA" id="ARBA00022768"/>
    </source>
</evidence>
<dbReference type="SUPFAM" id="SSF54713">
    <property type="entry name" value="Elongation factor Ts (EF-Ts), dimerisation domain"/>
    <property type="match status" value="1"/>
</dbReference>
<dbReference type="AlphaFoldDB" id="A0A2G9XE30"/>
<evidence type="ECO:0000313" key="8">
    <source>
        <dbReference type="Proteomes" id="UP000231388"/>
    </source>
</evidence>
<dbReference type="InterPro" id="IPR009060">
    <property type="entry name" value="UBA-like_sf"/>
</dbReference>
<keyword evidence="4 5" id="KW-0648">Protein biosynthesis</keyword>
<dbReference type="FunFam" id="1.10.8.10:FF:000001">
    <property type="entry name" value="Elongation factor Ts"/>
    <property type="match status" value="1"/>
</dbReference>
<feature type="domain" description="Translation elongation factor EFTs/EF1B dimerisation" evidence="6">
    <location>
        <begin position="73"/>
        <end position="149"/>
    </location>
</feature>
<dbReference type="InterPro" id="IPR018101">
    <property type="entry name" value="Transl_elong_Ts_CS"/>
</dbReference>
<dbReference type="GO" id="GO:0005737">
    <property type="term" value="C:cytoplasm"/>
    <property type="evidence" value="ECO:0007669"/>
    <property type="project" value="UniProtKB-SubCell"/>
</dbReference>
<accession>A0A2G9XE30</accession>
<dbReference type="PANTHER" id="PTHR11741:SF0">
    <property type="entry name" value="ELONGATION FACTOR TS, MITOCHONDRIAL"/>
    <property type="match status" value="1"/>
</dbReference>
<dbReference type="InterPro" id="IPR001816">
    <property type="entry name" value="Transl_elong_EFTs/EF1B"/>
</dbReference>
<comment type="function">
    <text evidence="5">Associates with the EF-Tu.GDP complex and induces the exchange of GDP to GTP. It remains bound to the aminoacyl-tRNA.EF-Tu.GTP complex up to the GTP hydrolysis stage on the ribosome.</text>
</comment>
<evidence type="ECO:0000259" key="6">
    <source>
        <dbReference type="Pfam" id="PF00889"/>
    </source>
</evidence>
<sequence length="150" mass="16552">MQMDINLIKSLRNETGAGVMDIKRALEECKGDSVKAEEILREKGFEKAEKKSGRETGEGRVFSYAHSTGKAASLLVLKCETDFVAKTDGFNNLGKELAMQVCAMNPKDERDLLSQMYIRDGSKTIAVLIKEVIAKTGENITAGEFCRLEV</sequence>
<comment type="subcellular location">
    <subcellularLocation>
        <location evidence="5">Cytoplasm</location>
    </subcellularLocation>
</comment>
<evidence type="ECO:0000256" key="1">
    <source>
        <dbReference type="ARBA" id="ARBA00005532"/>
    </source>
</evidence>
<name>A0A2G9XE30_UNCKA</name>
<evidence type="ECO:0000313" key="7">
    <source>
        <dbReference type="EMBL" id="PIP04743.1"/>
    </source>
</evidence>
<dbReference type="NCBIfam" id="TIGR00116">
    <property type="entry name" value="tsf"/>
    <property type="match status" value="1"/>
</dbReference>
<keyword evidence="3 5" id="KW-0251">Elongation factor</keyword>